<reference evidence="3" key="1">
    <citation type="journal article" date="2019" name="Int. J. Syst. Evol. Microbiol.">
        <title>The Global Catalogue of Microorganisms (GCM) 10K type strain sequencing project: providing services to taxonomists for standard genome sequencing and annotation.</title>
        <authorList>
            <consortium name="The Broad Institute Genomics Platform"/>
            <consortium name="The Broad Institute Genome Sequencing Center for Infectious Disease"/>
            <person name="Wu L."/>
            <person name="Ma J."/>
        </authorList>
    </citation>
    <scope>NUCLEOTIDE SEQUENCE [LARGE SCALE GENOMIC DNA]</scope>
    <source>
        <strain evidence="3">JCM 17695</strain>
    </source>
</reference>
<keyword evidence="1" id="KW-0812">Transmembrane</keyword>
<dbReference type="Proteomes" id="UP001596512">
    <property type="component" value="Unassembled WGS sequence"/>
</dbReference>
<name>A0ABW2TSE6_9PSEU</name>
<feature type="transmembrane region" description="Helical" evidence="1">
    <location>
        <begin position="33"/>
        <end position="54"/>
    </location>
</feature>
<accession>A0ABW2TSE6</accession>
<dbReference type="Pfam" id="PF10821">
    <property type="entry name" value="DUF2567"/>
    <property type="match status" value="1"/>
</dbReference>
<evidence type="ECO:0000256" key="1">
    <source>
        <dbReference type="SAM" id="Phobius"/>
    </source>
</evidence>
<comment type="caution">
    <text evidence="2">The sequence shown here is derived from an EMBL/GenBank/DDBJ whole genome shotgun (WGS) entry which is preliminary data.</text>
</comment>
<gene>
    <name evidence="2" type="ORF">ACFQV2_28070</name>
</gene>
<protein>
    <submittedName>
        <fullName evidence="2">DUF2567 domain-containing protein</fullName>
    </submittedName>
</protein>
<keyword evidence="3" id="KW-1185">Reference proteome</keyword>
<proteinExistence type="predicted"/>
<organism evidence="2 3">
    <name type="scientific">Actinokineospora soli</name>
    <dbReference type="NCBI Taxonomy" id="1048753"/>
    <lineage>
        <taxon>Bacteria</taxon>
        <taxon>Bacillati</taxon>
        <taxon>Actinomycetota</taxon>
        <taxon>Actinomycetes</taxon>
        <taxon>Pseudonocardiales</taxon>
        <taxon>Pseudonocardiaceae</taxon>
        <taxon>Actinokineospora</taxon>
    </lineage>
</organism>
<sequence>MTQQRDAGRHRADEYLLPWPVPEPPKVVVKRDLLPAVSVLSTVALLGMAVGWLWSRLAPAQLSAVVEGGKYIPLRSESYHRFEDMVLFLLLSLAAGLITGVGVWMLRERRGPVMLLAATGGSALAAWLATQVGVSWAQSRFAVTATPQLGDVIAIAPRLESAWVVLAWPLATALAYAVAAAWNGEMDLGRRLG</sequence>
<dbReference type="EMBL" id="JBHTEY010000004">
    <property type="protein sequence ID" value="MFC7616740.1"/>
    <property type="molecule type" value="Genomic_DNA"/>
</dbReference>
<feature type="transmembrane region" description="Helical" evidence="1">
    <location>
        <begin position="162"/>
        <end position="182"/>
    </location>
</feature>
<keyword evidence="1" id="KW-0472">Membrane</keyword>
<keyword evidence="1" id="KW-1133">Transmembrane helix</keyword>
<feature type="transmembrane region" description="Helical" evidence="1">
    <location>
        <begin position="85"/>
        <end position="106"/>
    </location>
</feature>
<feature type="transmembrane region" description="Helical" evidence="1">
    <location>
        <begin position="113"/>
        <end position="130"/>
    </location>
</feature>
<dbReference type="InterPro" id="IPR021213">
    <property type="entry name" value="DUF2567"/>
</dbReference>
<evidence type="ECO:0000313" key="2">
    <source>
        <dbReference type="EMBL" id="MFC7616740.1"/>
    </source>
</evidence>
<evidence type="ECO:0000313" key="3">
    <source>
        <dbReference type="Proteomes" id="UP001596512"/>
    </source>
</evidence>